<organism evidence="2 3">
    <name type="scientific">Nocardioides baculatus</name>
    <dbReference type="NCBI Taxonomy" id="2801337"/>
    <lineage>
        <taxon>Bacteria</taxon>
        <taxon>Bacillati</taxon>
        <taxon>Actinomycetota</taxon>
        <taxon>Actinomycetes</taxon>
        <taxon>Propionibacteriales</taxon>
        <taxon>Nocardioidaceae</taxon>
        <taxon>Nocardioides</taxon>
    </lineage>
</organism>
<sequence>MTQDSATLSPVRPTRRVVTRTAVWTVPVIAAATTAPAYAASPCNLRVGQVLDWDGSAVAYTKTSATEAYAVLDPDAAGPIPGLRLDVKASYVGNMVAGTEGGDTSQTMTRQAAVGGLNVSGLGLMQATTSSAPNTPAGTTRGYGDRGTYTFTFSRAVSNLVFTITDIDSSTDDFRDALIISGGYVVESQAPGITAITNNNNQPVNWFQGADANLPQDDTAGSGGNLRIKFAGPISTFSITYWNRQTAYDQNIDTNQRIFVSDMTFDYRPC</sequence>
<keyword evidence="3" id="KW-1185">Reference proteome</keyword>
<comment type="caution">
    <text evidence="2">The sequence shown here is derived from an EMBL/GenBank/DDBJ whole genome shotgun (WGS) entry which is preliminary data.</text>
</comment>
<dbReference type="EMBL" id="JAERSG010000005">
    <property type="protein sequence ID" value="MBL0749150.1"/>
    <property type="molecule type" value="Genomic_DNA"/>
</dbReference>
<feature type="signal peptide" evidence="1">
    <location>
        <begin position="1"/>
        <end position="39"/>
    </location>
</feature>
<feature type="chain" id="PRO_5047289508" evidence="1">
    <location>
        <begin position="40"/>
        <end position="270"/>
    </location>
</feature>
<evidence type="ECO:0000256" key="1">
    <source>
        <dbReference type="SAM" id="SignalP"/>
    </source>
</evidence>
<protein>
    <submittedName>
        <fullName evidence="2">Uncharacterized protein</fullName>
    </submittedName>
</protein>
<proteinExistence type="predicted"/>
<gene>
    <name evidence="2" type="ORF">JI751_16130</name>
</gene>
<dbReference type="Proteomes" id="UP000636918">
    <property type="component" value="Unassembled WGS sequence"/>
</dbReference>
<reference evidence="2 3" key="1">
    <citation type="submission" date="2021-01" db="EMBL/GenBank/DDBJ databases">
        <title>Genome seq and assembly of Nocardiodes sp. G10.</title>
        <authorList>
            <person name="Chhetri G."/>
        </authorList>
    </citation>
    <scope>NUCLEOTIDE SEQUENCE [LARGE SCALE GENOMIC DNA]</scope>
    <source>
        <strain evidence="2 3">G10</strain>
    </source>
</reference>
<evidence type="ECO:0000313" key="2">
    <source>
        <dbReference type="EMBL" id="MBL0749150.1"/>
    </source>
</evidence>
<name>A0ABS1LBZ7_9ACTN</name>
<keyword evidence="1" id="KW-0732">Signal</keyword>
<evidence type="ECO:0000313" key="3">
    <source>
        <dbReference type="Proteomes" id="UP000636918"/>
    </source>
</evidence>
<accession>A0ABS1LBZ7</accession>
<dbReference type="RefSeq" id="WP_201938919.1">
    <property type="nucleotide sequence ID" value="NZ_JAERSG010000005.1"/>
</dbReference>